<feature type="transmembrane region" description="Helical" evidence="5">
    <location>
        <begin position="388"/>
        <end position="407"/>
    </location>
</feature>
<keyword evidence="2 5" id="KW-0812">Transmembrane</keyword>
<keyword evidence="9" id="KW-1185">Reference proteome</keyword>
<feature type="transmembrane region" description="Helical" evidence="5">
    <location>
        <begin position="422"/>
        <end position="445"/>
    </location>
</feature>
<feature type="transmembrane region" description="Helical" evidence="5">
    <location>
        <begin position="501"/>
        <end position="521"/>
    </location>
</feature>
<gene>
    <name evidence="8" type="ORF">DR950_24700</name>
</gene>
<dbReference type="PROSITE" id="PS51012">
    <property type="entry name" value="ABC_TM2"/>
    <property type="match status" value="1"/>
</dbReference>
<feature type="transmembrane region" description="Helical" evidence="5">
    <location>
        <begin position="466"/>
        <end position="495"/>
    </location>
</feature>
<evidence type="ECO:0000256" key="4">
    <source>
        <dbReference type="ARBA" id="ARBA00023136"/>
    </source>
</evidence>
<dbReference type="PANTHER" id="PTHR43027:SF2">
    <property type="entry name" value="TRANSPORT PERMEASE PROTEIN"/>
    <property type="match status" value="1"/>
</dbReference>
<dbReference type="AlphaFoldDB" id="A0A373A6L8"/>
<feature type="compositionally biased region" description="Basic residues" evidence="6">
    <location>
        <begin position="229"/>
        <end position="247"/>
    </location>
</feature>
<organism evidence="8 9">
    <name type="scientific">Kitasatospora xanthocidica</name>
    <dbReference type="NCBI Taxonomy" id="83382"/>
    <lineage>
        <taxon>Bacteria</taxon>
        <taxon>Bacillati</taxon>
        <taxon>Actinomycetota</taxon>
        <taxon>Actinomycetes</taxon>
        <taxon>Kitasatosporales</taxon>
        <taxon>Streptomycetaceae</taxon>
        <taxon>Kitasatospora</taxon>
    </lineage>
</organism>
<dbReference type="InterPro" id="IPR052902">
    <property type="entry name" value="ABC-2_transporter"/>
</dbReference>
<dbReference type="EMBL" id="QVIG01000001">
    <property type="protein sequence ID" value="RGD63105.1"/>
    <property type="molecule type" value="Genomic_DNA"/>
</dbReference>
<feature type="compositionally biased region" description="Low complexity" evidence="6">
    <location>
        <begin position="351"/>
        <end position="361"/>
    </location>
</feature>
<dbReference type="InterPro" id="IPR047817">
    <property type="entry name" value="ABC2_TM_bact-type"/>
</dbReference>
<evidence type="ECO:0000256" key="3">
    <source>
        <dbReference type="ARBA" id="ARBA00022989"/>
    </source>
</evidence>
<feature type="compositionally biased region" description="Basic residues" evidence="6">
    <location>
        <begin position="289"/>
        <end position="311"/>
    </location>
</feature>
<reference evidence="8 9" key="1">
    <citation type="submission" date="2018-08" db="EMBL/GenBank/DDBJ databases">
        <title>Diversity &amp; Physiological Properties of Lignin-Decomposing Actinobacteria from Soil.</title>
        <authorList>
            <person name="Roh S.G."/>
            <person name="Kim S.B."/>
        </authorList>
    </citation>
    <scope>NUCLEOTIDE SEQUENCE [LARGE SCALE GENOMIC DNA]</scope>
    <source>
        <strain evidence="8 9">MMS17-GH009</strain>
    </source>
</reference>
<feature type="compositionally biased region" description="Low complexity" evidence="6">
    <location>
        <begin position="167"/>
        <end position="185"/>
    </location>
</feature>
<dbReference type="GO" id="GO:0005886">
    <property type="term" value="C:plasma membrane"/>
    <property type="evidence" value="ECO:0007669"/>
    <property type="project" value="UniProtKB-SubCell"/>
</dbReference>
<feature type="compositionally biased region" description="Basic and acidic residues" evidence="6">
    <location>
        <begin position="128"/>
        <end position="137"/>
    </location>
</feature>
<evidence type="ECO:0000259" key="7">
    <source>
        <dbReference type="PROSITE" id="PS51012"/>
    </source>
</evidence>
<keyword evidence="4 5" id="KW-0472">Membrane</keyword>
<keyword evidence="5" id="KW-0813">Transport</keyword>
<accession>A0A373A6L8</accession>
<feature type="compositionally biased region" description="Basic residues" evidence="6">
    <location>
        <begin position="26"/>
        <end position="69"/>
    </location>
</feature>
<feature type="compositionally biased region" description="Basic residues" evidence="6">
    <location>
        <begin position="270"/>
        <end position="281"/>
    </location>
</feature>
<feature type="compositionally biased region" description="Low complexity" evidence="6">
    <location>
        <begin position="1"/>
        <end position="10"/>
    </location>
</feature>
<dbReference type="PANTHER" id="PTHR43027">
    <property type="entry name" value="DOXORUBICIN RESISTANCE ABC TRANSPORTER PERMEASE PROTEIN DRRC-RELATED"/>
    <property type="match status" value="1"/>
</dbReference>
<evidence type="ECO:0000256" key="5">
    <source>
        <dbReference type="RuleBase" id="RU361157"/>
    </source>
</evidence>
<feature type="compositionally biased region" description="Basic residues" evidence="6">
    <location>
        <begin position="77"/>
        <end position="92"/>
    </location>
</feature>
<dbReference type="InterPro" id="IPR013525">
    <property type="entry name" value="ABC2_TM"/>
</dbReference>
<feature type="transmembrane region" description="Helical" evidence="5">
    <location>
        <begin position="603"/>
        <end position="621"/>
    </location>
</feature>
<evidence type="ECO:0000256" key="6">
    <source>
        <dbReference type="SAM" id="MobiDB-lite"/>
    </source>
</evidence>
<evidence type="ECO:0000313" key="8">
    <source>
        <dbReference type="EMBL" id="RGD63105.1"/>
    </source>
</evidence>
<dbReference type="GO" id="GO:0140359">
    <property type="term" value="F:ABC-type transporter activity"/>
    <property type="evidence" value="ECO:0007669"/>
    <property type="project" value="InterPro"/>
</dbReference>
<proteinExistence type="inferred from homology"/>
<protein>
    <recommendedName>
        <fullName evidence="5">Transport permease protein</fullName>
    </recommendedName>
</protein>
<feature type="compositionally biased region" description="Basic residues" evidence="6">
    <location>
        <begin position="117"/>
        <end position="127"/>
    </location>
</feature>
<dbReference type="Pfam" id="PF01061">
    <property type="entry name" value="ABC2_membrane"/>
    <property type="match status" value="1"/>
</dbReference>
<evidence type="ECO:0000313" key="9">
    <source>
        <dbReference type="Proteomes" id="UP000263377"/>
    </source>
</evidence>
<feature type="domain" description="ABC transmembrane type-2" evidence="7">
    <location>
        <begin position="387"/>
        <end position="620"/>
    </location>
</feature>
<name>A0A373A6L8_9ACTN</name>
<dbReference type="Proteomes" id="UP000263377">
    <property type="component" value="Unassembled WGS sequence"/>
</dbReference>
<comment type="subcellular location">
    <subcellularLocation>
        <location evidence="5">Cell membrane</location>
        <topology evidence="5">Multi-pass membrane protein</topology>
    </subcellularLocation>
    <subcellularLocation>
        <location evidence="1">Membrane</location>
        <topology evidence="1">Multi-pass membrane protein</topology>
    </subcellularLocation>
</comment>
<comment type="caution">
    <text evidence="8">The sequence shown here is derived from an EMBL/GenBank/DDBJ whole genome shotgun (WGS) entry which is preliminary data.</text>
</comment>
<feature type="compositionally biased region" description="Basic residues" evidence="6">
    <location>
        <begin position="186"/>
        <end position="199"/>
    </location>
</feature>
<keyword evidence="3 5" id="KW-1133">Transmembrane helix</keyword>
<feature type="transmembrane region" description="Helical" evidence="5">
    <location>
        <begin position="533"/>
        <end position="553"/>
    </location>
</feature>
<evidence type="ECO:0000256" key="2">
    <source>
        <dbReference type="ARBA" id="ARBA00022692"/>
    </source>
</evidence>
<evidence type="ECO:0000256" key="1">
    <source>
        <dbReference type="ARBA" id="ARBA00004141"/>
    </source>
</evidence>
<comment type="similarity">
    <text evidence="5">Belongs to the ABC-2 integral membrane protein family.</text>
</comment>
<feature type="region of interest" description="Disordered" evidence="6">
    <location>
        <begin position="1"/>
        <end position="363"/>
    </location>
</feature>
<keyword evidence="5" id="KW-1003">Cell membrane</keyword>
<sequence length="627" mass="68154">MTARTARTARPTGGLGHGNEPALPPQRRRDRGHRPAPPLRRRQHRVPRRARRRPDRPPRRAVRPARHQRGRQDLHHGGHRGPGRAHRRHRPGARPGPLHGARRRPPADRHHAPGGRLLRRAHRRRDRPHLGRDDQRRPPGRGGAGAGRPRPPGERPGQAAVRRREAPAGPRDGPARPPRGALPGRAQHRPRPGGPRRRLAAGPRAARPGHHGAAHHALPGGGRGAGRPAGHHARRPGRHLRHRRRGDRRPALPDLLRTARVHRDRAAPAARRRAVRRRPQGHRADRRAPGHPHRPARLGPAPRHRARRAGRPQRLAGGGLPRDRLRGRPPAPPAGARRHPPRPPPPDRIRPMTTATATAATGPQSTAVRRLLALGRAEATLLLRNRTALFTALVLPLFLVVVLRSTLAQQAESNPGLDVDSLLVYGSVGMVLAFVVYYNLTAAYVGRRGELVLKRLRTGEARDIEILLGTAVPSLTLGLLMAALIGIGGSVALHLTVPVNPLLMLVGLLLALATMIALAALSSAFTRTVESAGITTLPVMLVMQFGSGLFVPLDVMPEQLANICRLLPTTPAFQLIRVGWFGTDGSAAATGFAGSWGAAGSHLVTGGIWLALAVWGAVRYFRWEPRR</sequence>